<reference evidence="1" key="1">
    <citation type="submission" date="2022-02" db="EMBL/GenBank/DDBJ databases">
        <authorList>
            <person name="King R."/>
        </authorList>
    </citation>
    <scope>NUCLEOTIDE SEQUENCE</scope>
</reference>
<accession>A0A9P0J5M5</accession>
<evidence type="ECO:0008006" key="3">
    <source>
        <dbReference type="Google" id="ProtNLM"/>
    </source>
</evidence>
<evidence type="ECO:0000313" key="2">
    <source>
        <dbReference type="Proteomes" id="UP001154329"/>
    </source>
</evidence>
<organism evidence="1 2">
    <name type="scientific">Aphis gossypii</name>
    <name type="common">Cotton aphid</name>
    <dbReference type="NCBI Taxonomy" id="80765"/>
    <lineage>
        <taxon>Eukaryota</taxon>
        <taxon>Metazoa</taxon>
        <taxon>Ecdysozoa</taxon>
        <taxon>Arthropoda</taxon>
        <taxon>Hexapoda</taxon>
        <taxon>Insecta</taxon>
        <taxon>Pterygota</taxon>
        <taxon>Neoptera</taxon>
        <taxon>Paraneoptera</taxon>
        <taxon>Hemiptera</taxon>
        <taxon>Sternorrhyncha</taxon>
        <taxon>Aphidomorpha</taxon>
        <taxon>Aphidoidea</taxon>
        <taxon>Aphididae</taxon>
        <taxon>Aphidini</taxon>
        <taxon>Aphis</taxon>
        <taxon>Aphis</taxon>
    </lineage>
</organism>
<dbReference type="Proteomes" id="UP001154329">
    <property type="component" value="Chromosome 3"/>
</dbReference>
<proteinExistence type="predicted"/>
<sequence length="192" mass="22047">MNTILKICRNHEKKVFRNRMDGLEMWDDDEFFMRFRLKNHSSHNHMVILCVNLNFKACLLNKIVLPSVRQHVRVVKALEWINVGGGNCAILPITKLLLKLRFYALGTILLAAGDFVGVSKTSAYNIVRTVTEAIASLRPLYIKILDHHCSIQETRLKFYNIARFPRIISAIDCTHVKLQSPDSRDTVKLVAM</sequence>
<dbReference type="AlphaFoldDB" id="A0A9P0J5M5"/>
<keyword evidence="2" id="KW-1185">Reference proteome</keyword>
<protein>
    <recommendedName>
        <fullName evidence="3">Nuclease HARBI1</fullName>
    </recommendedName>
</protein>
<reference evidence="1" key="2">
    <citation type="submission" date="2022-10" db="EMBL/GenBank/DDBJ databases">
        <authorList>
            <consortium name="ENA_rothamsted_submissions"/>
            <consortium name="culmorum"/>
            <person name="King R."/>
        </authorList>
    </citation>
    <scope>NUCLEOTIDE SEQUENCE</scope>
</reference>
<gene>
    <name evidence="1" type="ORF">APHIGO_LOCUS7694</name>
</gene>
<name>A0A9P0J5M5_APHGO</name>
<dbReference type="EMBL" id="OU899036">
    <property type="protein sequence ID" value="CAH1730876.1"/>
    <property type="molecule type" value="Genomic_DNA"/>
</dbReference>
<evidence type="ECO:0000313" key="1">
    <source>
        <dbReference type="EMBL" id="CAH1730876.1"/>
    </source>
</evidence>